<dbReference type="KEGG" id="vpi:BW732_09680"/>
<dbReference type="OrthoDB" id="2200235at2"/>
<dbReference type="RefSeq" id="WP_077276549.1">
    <property type="nucleotide sequence ID" value="NZ_CP019609.1"/>
</dbReference>
<organism evidence="1 2">
    <name type="scientific">Vagococcus penaei</name>
    <dbReference type="NCBI Taxonomy" id="633807"/>
    <lineage>
        <taxon>Bacteria</taxon>
        <taxon>Bacillati</taxon>
        <taxon>Bacillota</taxon>
        <taxon>Bacilli</taxon>
        <taxon>Lactobacillales</taxon>
        <taxon>Enterococcaceae</taxon>
        <taxon>Vagococcus</taxon>
    </lineage>
</organism>
<dbReference type="AlphaFoldDB" id="A0A1Q2D800"/>
<gene>
    <name evidence="1" type="ORF">BW732_09680</name>
</gene>
<accession>A0A1Q2D800</accession>
<keyword evidence="2" id="KW-1185">Reference proteome</keyword>
<name>A0A1Q2D800_9ENTE</name>
<evidence type="ECO:0000313" key="1">
    <source>
        <dbReference type="EMBL" id="AQP54467.1"/>
    </source>
</evidence>
<dbReference type="Proteomes" id="UP000188246">
    <property type="component" value="Chromosome"/>
</dbReference>
<reference evidence="1 2" key="1">
    <citation type="journal article" date="2010" name="Int. J. Syst. Evol. Microbiol.">
        <title>Vagococcus penaei sp. nov., isolated from spoilage microbiota of cooked shrimp (Penaeus vannamei).</title>
        <authorList>
            <person name="Jaffres E."/>
            <person name="Prevost H."/>
            <person name="Rossero A."/>
            <person name="Joffraud J.J."/>
            <person name="Dousset X."/>
        </authorList>
    </citation>
    <scope>NUCLEOTIDE SEQUENCE [LARGE SCALE GENOMIC DNA]</scope>
    <source>
        <strain evidence="1 2">CD276</strain>
    </source>
</reference>
<dbReference type="STRING" id="633807.BW732_09680"/>
<evidence type="ECO:0000313" key="2">
    <source>
        <dbReference type="Proteomes" id="UP000188246"/>
    </source>
</evidence>
<dbReference type="PROSITE" id="PS51257">
    <property type="entry name" value="PROKAR_LIPOPROTEIN"/>
    <property type="match status" value="1"/>
</dbReference>
<proteinExistence type="predicted"/>
<sequence length="194" mass="21917">MKRNMLLIIMSLLFLTACTNQKQANQSTTDTSMKTAESAARETTSIKKRQYVVNNMLIGQSKISFNNQDFAQLSDGKFTKSVLWGTFRSDKYPNISLQLNAADKEQKIYGDINGYELEDIDWDVASPVQYVNVMEEALQFSKDKKALLYKARTGDIIFSVAFFSDSELTSQEILALKKISKSISIEYVGDTLTE</sequence>
<dbReference type="EMBL" id="CP019609">
    <property type="protein sequence ID" value="AQP54467.1"/>
    <property type="molecule type" value="Genomic_DNA"/>
</dbReference>
<protein>
    <submittedName>
        <fullName evidence="1">Uncharacterized protein</fullName>
    </submittedName>
</protein>